<evidence type="ECO:0000256" key="8">
    <source>
        <dbReference type="ARBA" id="ARBA00022723"/>
    </source>
</evidence>
<dbReference type="SUPFAM" id="SSF46626">
    <property type="entry name" value="Cytochrome c"/>
    <property type="match status" value="1"/>
</dbReference>
<evidence type="ECO:0000256" key="12">
    <source>
        <dbReference type="ARBA" id="ARBA00023136"/>
    </source>
</evidence>
<dbReference type="GO" id="GO:0009276">
    <property type="term" value="C:Gram-negative-bacterium-type cell wall"/>
    <property type="evidence" value="ECO:0007669"/>
    <property type="project" value="UniProtKB-UniRule"/>
</dbReference>
<dbReference type="Gene3D" id="1.10.3820.10">
    <property type="entry name" value="Di-heme elbow motif domain"/>
    <property type="match status" value="1"/>
</dbReference>
<dbReference type="EMBL" id="SLXI01000002">
    <property type="protein sequence ID" value="TCP13366.1"/>
    <property type="molecule type" value="Genomic_DNA"/>
</dbReference>
<evidence type="ECO:0000259" key="17">
    <source>
        <dbReference type="Pfam" id="PF03264"/>
    </source>
</evidence>
<feature type="binding site" description="covalent" evidence="14">
    <location>
        <position position="39"/>
    </location>
    <ligand>
        <name>heme</name>
        <dbReference type="ChEBI" id="CHEBI:30413"/>
        <label>1</label>
    </ligand>
</feature>
<feature type="binding site" description="covalent" evidence="14">
    <location>
        <position position="322"/>
    </location>
    <ligand>
        <name>heme</name>
        <dbReference type="ChEBI" id="CHEBI:30413"/>
        <label>5</label>
    </ligand>
</feature>
<feature type="binding site" description="covalent" evidence="14">
    <location>
        <position position="319"/>
    </location>
    <ligand>
        <name>heme</name>
        <dbReference type="ChEBI" id="CHEBI:30413"/>
        <label>5</label>
    </ligand>
</feature>
<dbReference type="AlphaFoldDB" id="A0A4R2N1G1"/>
<keyword evidence="12 13" id="KW-0472">Membrane</keyword>
<evidence type="ECO:0000256" key="5">
    <source>
        <dbReference type="ARBA" id="ARBA00022519"/>
    </source>
</evidence>
<feature type="binding site" description="axial binding residue" evidence="15">
    <location>
        <position position="132"/>
    </location>
    <ligand>
        <name>heme</name>
        <dbReference type="ChEBI" id="CHEBI:30413"/>
        <label>3</label>
    </ligand>
    <ligandPart>
        <name>Fe</name>
        <dbReference type="ChEBI" id="CHEBI:18248"/>
    </ligandPart>
</feature>
<dbReference type="GO" id="GO:0005886">
    <property type="term" value="C:plasma membrane"/>
    <property type="evidence" value="ECO:0007669"/>
    <property type="project" value="UniProtKB-SubCell"/>
</dbReference>
<feature type="binding site" description="axial binding residue" evidence="15">
    <location>
        <position position="164"/>
    </location>
    <ligand>
        <name>heme</name>
        <dbReference type="ChEBI" id="CHEBI:30413"/>
        <label>4</label>
    </ligand>
    <ligandPart>
        <name>Fe</name>
        <dbReference type="ChEBI" id="CHEBI:18248"/>
    </ligandPart>
</feature>
<feature type="binding site" description="covalent" evidence="14">
    <location>
        <position position="68"/>
    </location>
    <ligand>
        <name>heme</name>
        <dbReference type="ChEBI" id="CHEBI:30413"/>
        <label>2</label>
    </ligand>
</feature>
<name>A0A4R2N1G1_9PAST</name>
<feature type="binding site" description="axial binding residue" evidence="15">
    <location>
        <position position="72"/>
    </location>
    <ligand>
        <name>heme</name>
        <dbReference type="ChEBI" id="CHEBI:30413"/>
        <label>2</label>
    </ligand>
    <ligandPart>
        <name>Fe</name>
        <dbReference type="ChEBI" id="CHEBI:18248"/>
    </ligandPart>
</feature>
<organism evidence="18 19">
    <name type="scientific">Bisgaardia hudsonensis</name>
    <dbReference type="NCBI Taxonomy" id="109472"/>
    <lineage>
        <taxon>Bacteria</taxon>
        <taxon>Pseudomonadati</taxon>
        <taxon>Pseudomonadota</taxon>
        <taxon>Gammaproteobacteria</taxon>
        <taxon>Pasteurellales</taxon>
        <taxon>Pasteurellaceae</taxon>
        <taxon>Bisgaardia</taxon>
    </lineage>
</organism>
<evidence type="ECO:0000256" key="7">
    <source>
        <dbReference type="ARBA" id="ARBA00022692"/>
    </source>
</evidence>
<dbReference type="InterPro" id="IPR038266">
    <property type="entry name" value="NapC/NirT_cytc_sf"/>
</dbReference>
<keyword evidence="5 13" id="KW-0997">Cell inner membrane</keyword>
<dbReference type="PANTHER" id="PTHR30333">
    <property type="entry name" value="CYTOCHROME C-TYPE PROTEIN"/>
    <property type="match status" value="1"/>
</dbReference>
<evidence type="ECO:0000256" key="9">
    <source>
        <dbReference type="ARBA" id="ARBA00022982"/>
    </source>
</evidence>
<evidence type="ECO:0000256" key="14">
    <source>
        <dbReference type="PIRSR" id="PIRSR000014-1"/>
    </source>
</evidence>
<dbReference type="InterPro" id="IPR005126">
    <property type="entry name" value="NapC/NirT_cyt_c_N"/>
</dbReference>
<dbReference type="RefSeq" id="WP_132022864.1">
    <property type="nucleotide sequence ID" value="NZ_CP016605.1"/>
</dbReference>
<dbReference type="GO" id="GO:0005506">
    <property type="term" value="F:iron ion binding"/>
    <property type="evidence" value="ECO:0007669"/>
    <property type="project" value="UniProtKB-UniRule"/>
</dbReference>
<feature type="binding site" description="covalent" evidence="14">
    <location>
        <position position="71"/>
    </location>
    <ligand>
        <name>heme</name>
        <dbReference type="ChEBI" id="CHEBI:30413"/>
        <label>2</label>
    </ligand>
</feature>
<protein>
    <recommendedName>
        <fullName evidence="13">Cytochrome c-type protein</fullName>
    </recommendedName>
</protein>
<dbReference type="PIRSF" id="PIRSF000014">
    <property type="entry name" value="4_hem_cytch_TorC"/>
    <property type="match status" value="1"/>
</dbReference>
<dbReference type="SUPFAM" id="SSF48695">
    <property type="entry name" value="Multiheme cytochromes"/>
    <property type="match status" value="1"/>
</dbReference>
<feature type="binding site" description="covalent" evidence="14">
    <location>
        <position position="160"/>
    </location>
    <ligand>
        <name>heme</name>
        <dbReference type="ChEBI" id="CHEBI:30413"/>
        <label>4</label>
    </ligand>
</feature>
<accession>A0A4R2N1G1</accession>
<dbReference type="FunFam" id="1.10.3820.10:FF:000001">
    <property type="entry name" value="Cytochrome c-type protein"/>
    <property type="match status" value="1"/>
</dbReference>
<dbReference type="InterPro" id="IPR051174">
    <property type="entry name" value="Cytochrome_c-type_ET"/>
</dbReference>
<feature type="binding site" description="axial binding residue" evidence="15">
    <location>
        <position position="323"/>
    </location>
    <ligand>
        <name>heme</name>
        <dbReference type="ChEBI" id="CHEBI:30413"/>
        <label>5</label>
    </ligand>
    <ligandPart>
        <name>Fe</name>
        <dbReference type="ChEBI" id="CHEBI:18248"/>
    </ligandPart>
</feature>
<dbReference type="InterPro" id="IPR036909">
    <property type="entry name" value="Cyt_c-like_dom_sf"/>
</dbReference>
<feature type="binding site" description="covalent" evidence="14">
    <location>
        <position position="42"/>
    </location>
    <ligand>
        <name>heme</name>
        <dbReference type="ChEBI" id="CHEBI:30413"/>
        <label>1</label>
    </ligand>
</feature>
<dbReference type="InterPro" id="IPR036280">
    <property type="entry name" value="Multihaem_cyt_sf"/>
</dbReference>
<feature type="domain" description="NapC/NirT cytochrome c N-terminal" evidence="17">
    <location>
        <begin position="5"/>
        <end position="173"/>
    </location>
</feature>
<comment type="caution">
    <text evidence="18">The sequence shown here is derived from an EMBL/GenBank/DDBJ whole genome shotgun (WGS) entry which is preliminary data.</text>
</comment>
<feature type="transmembrane region" description="Helical" evidence="16">
    <location>
        <begin position="7"/>
        <end position="30"/>
    </location>
</feature>
<evidence type="ECO:0000256" key="11">
    <source>
        <dbReference type="ARBA" id="ARBA00023004"/>
    </source>
</evidence>
<dbReference type="InterPro" id="IPR009154">
    <property type="entry name" value="Membr-bd_4haem_cyt_TorC"/>
</dbReference>
<gene>
    <name evidence="18" type="ORF">EV697_102248</name>
</gene>
<proteinExistence type="inferred from homology"/>
<comment type="subcellular location">
    <subcellularLocation>
        <location evidence="1">Cell inner membrane</location>
        <topology evidence="1">Single-pass type II membrane protein</topology>
    </subcellularLocation>
</comment>
<evidence type="ECO:0000256" key="15">
    <source>
        <dbReference type="PIRSR" id="PIRSR000014-2"/>
    </source>
</evidence>
<dbReference type="Pfam" id="PF03264">
    <property type="entry name" value="Cytochrom_NNT"/>
    <property type="match status" value="1"/>
</dbReference>
<keyword evidence="8 13" id="KW-0479">Metal-binding</keyword>
<comment type="similarity">
    <text evidence="2 13">Belongs to the TorC/TorY family.</text>
</comment>
<evidence type="ECO:0000313" key="19">
    <source>
        <dbReference type="Proteomes" id="UP000294841"/>
    </source>
</evidence>
<keyword evidence="9 13" id="KW-0249">Electron transport</keyword>
<dbReference type="GO" id="GO:0009061">
    <property type="term" value="P:anaerobic respiration"/>
    <property type="evidence" value="ECO:0007669"/>
    <property type="project" value="TreeGrafter"/>
</dbReference>
<dbReference type="GO" id="GO:0009055">
    <property type="term" value="F:electron transfer activity"/>
    <property type="evidence" value="ECO:0007669"/>
    <property type="project" value="UniProtKB-UniRule"/>
</dbReference>
<feature type="binding site" description="axial binding residue" evidence="15">
    <location>
        <position position="43"/>
    </location>
    <ligand>
        <name>heme</name>
        <dbReference type="ChEBI" id="CHEBI:30413"/>
        <label>1</label>
    </ligand>
    <ligandPart>
        <name>Fe</name>
        <dbReference type="ChEBI" id="CHEBI:18248"/>
    </ligandPart>
</feature>
<feature type="binding site" description="covalent" evidence="14">
    <location>
        <position position="131"/>
    </location>
    <ligand>
        <name>heme</name>
        <dbReference type="ChEBI" id="CHEBI:30413"/>
        <label>3</label>
    </ligand>
</feature>
<keyword evidence="4 13" id="KW-1003">Cell membrane</keyword>
<evidence type="ECO:0000256" key="2">
    <source>
        <dbReference type="ARBA" id="ARBA00006417"/>
    </source>
</evidence>
<feature type="binding site" description="covalent" evidence="14">
    <location>
        <position position="163"/>
    </location>
    <ligand>
        <name>heme</name>
        <dbReference type="ChEBI" id="CHEBI:30413"/>
        <label>4</label>
    </ligand>
</feature>
<evidence type="ECO:0000256" key="10">
    <source>
        <dbReference type="ARBA" id="ARBA00022989"/>
    </source>
</evidence>
<evidence type="ECO:0000313" key="18">
    <source>
        <dbReference type="EMBL" id="TCP13366.1"/>
    </source>
</evidence>
<evidence type="ECO:0000256" key="1">
    <source>
        <dbReference type="ARBA" id="ARBA00004249"/>
    </source>
</evidence>
<sequence>MFKMKKVYFFTAIMLMAIGAGILLSVQYIMHKTNSTEFCVSCHSMSFPQEEWETSVHFSNPKGIRANCADCHVPPSGLHYLKAKILAVKDIWYEMMGKIPDREAYEKHRYEMAKRVWDDMKATNSETCRSCHSLEAMEISSQSKSAQTMHELAKKDGQTCIDCHKGIVHFPPEIPDDVATNNIESPKTEDKQILDNSKPLYNKSISTAQTENGSEVRLMPYATLTDWNNDGQQITAELHGWQQAGAESIIYMELGKRIIVALLEEEAKSQVKVIKTIQDEVTDSEWKEVLLTVKIPQGQLTTDLTALNQVGNQLNQTHCSSCHAVISADHFTANQWIGVVNSMKDRTALTAEEVRILTIYLQRNSKDIVSSAH</sequence>
<reference evidence="18 19" key="1">
    <citation type="submission" date="2019-03" db="EMBL/GenBank/DDBJ databases">
        <title>Genomic Encyclopedia of Type Strains, Phase IV (KMG-IV): sequencing the most valuable type-strain genomes for metagenomic binning, comparative biology and taxonomic classification.</title>
        <authorList>
            <person name="Goeker M."/>
        </authorList>
    </citation>
    <scope>NUCLEOTIDE SEQUENCE [LARGE SCALE GENOMIC DNA]</scope>
    <source>
        <strain evidence="18 19">DSM 28231</strain>
    </source>
</reference>
<keyword evidence="10 16" id="KW-1133">Transmembrane helix</keyword>
<keyword evidence="7 16" id="KW-0812">Transmembrane</keyword>
<keyword evidence="6 13" id="KW-0349">Heme</keyword>
<dbReference type="Proteomes" id="UP000294841">
    <property type="component" value="Unassembled WGS sequence"/>
</dbReference>
<evidence type="ECO:0000256" key="6">
    <source>
        <dbReference type="ARBA" id="ARBA00022617"/>
    </source>
</evidence>
<dbReference type="GO" id="GO:0020037">
    <property type="term" value="F:heme binding"/>
    <property type="evidence" value="ECO:0007669"/>
    <property type="project" value="UniProtKB-UniRule"/>
</dbReference>
<evidence type="ECO:0000256" key="13">
    <source>
        <dbReference type="PIRNR" id="PIRNR000014"/>
    </source>
</evidence>
<keyword evidence="11 13" id="KW-0408">Iron</keyword>
<keyword evidence="19" id="KW-1185">Reference proteome</keyword>
<keyword evidence="3 13" id="KW-0813">Transport</keyword>
<dbReference type="PANTHER" id="PTHR30333:SF3">
    <property type="entry name" value="CYTOCHROME C-TYPE PROTEIN TORY"/>
    <property type="match status" value="1"/>
</dbReference>
<feature type="binding site" description="covalent" evidence="14">
    <location>
        <position position="128"/>
    </location>
    <ligand>
        <name>heme</name>
        <dbReference type="ChEBI" id="CHEBI:30413"/>
        <label>3</label>
    </ligand>
</feature>
<comment type="PTM">
    <text evidence="14">Binds 5 heme groups per subunit.</text>
</comment>
<evidence type="ECO:0000256" key="3">
    <source>
        <dbReference type="ARBA" id="ARBA00022448"/>
    </source>
</evidence>
<evidence type="ECO:0000256" key="4">
    <source>
        <dbReference type="ARBA" id="ARBA00022475"/>
    </source>
</evidence>
<dbReference type="OrthoDB" id="9782159at2"/>
<evidence type="ECO:0000256" key="16">
    <source>
        <dbReference type="SAM" id="Phobius"/>
    </source>
</evidence>